<dbReference type="InterPro" id="IPR036005">
    <property type="entry name" value="Creatinase/aminopeptidase-like"/>
</dbReference>
<dbReference type="RefSeq" id="WP_034344504.1">
    <property type="nucleotide sequence ID" value="NZ_FZNG01000034.1"/>
</dbReference>
<keyword evidence="4" id="KW-0482">Metalloprotease</keyword>
<dbReference type="GO" id="GO:0006508">
    <property type="term" value="P:proteolysis"/>
    <property type="evidence" value="ECO:0007669"/>
    <property type="project" value="UniProtKB-KW"/>
</dbReference>
<evidence type="ECO:0000313" key="9">
    <source>
        <dbReference type="Proteomes" id="UP000029878"/>
    </source>
</evidence>
<evidence type="ECO:0000256" key="3">
    <source>
        <dbReference type="ARBA" id="ARBA00022801"/>
    </source>
</evidence>
<keyword evidence="3" id="KW-0378">Hydrolase</keyword>
<organism evidence="8 9">
    <name type="scientific">Helicobacter trogontum</name>
    <dbReference type="NCBI Taxonomy" id="50960"/>
    <lineage>
        <taxon>Bacteria</taxon>
        <taxon>Pseudomonadati</taxon>
        <taxon>Campylobacterota</taxon>
        <taxon>Epsilonproteobacteria</taxon>
        <taxon>Campylobacterales</taxon>
        <taxon>Helicobacteraceae</taxon>
        <taxon>Helicobacter</taxon>
    </lineage>
</organism>
<reference evidence="8 9" key="1">
    <citation type="journal article" date="2014" name="Genome Announc.">
        <title>Draft genome sequences of eight enterohepatic helicobacter species isolated from both laboratory and wild rodents.</title>
        <authorList>
            <person name="Sheh A."/>
            <person name="Shen Z."/>
            <person name="Fox J.G."/>
        </authorList>
    </citation>
    <scope>NUCLEOTIDE SEQUENCE [LARGE SCALE GENOMIC DNA]</scope>
    <source>
        <strain evidence="8 9">ATCC 700114</strain>
    </source>
</reference>
<dbReference type="PANTHER" id="PTHR46112:SF3">
    <property type="entry name" value="AMINOPEPTIDASE YPDF"/>
    <property type="match status" value="1"/>
</dbReference>
<dbReference type="GO" id="GO:0046872">
    <property type="term" value="F:metal ion binding"/>
    <property type="evidence" value="ECO:0007669"/>
    <property type="project" value="UniProtKB-KW"/>
</dbReference>
<feature type="domain" description="Peptidase M24" evidence="6">
    <location>
        <begin position="123"/>
        <end position="350"/>
    </location>
</feature>
<comment type="similarity">
    <text evidence="5">Belongs to the peptidase M24B family.</text>
</comment>
<dbReference type="Proteomes" id="UP000029878">
    <property type="component" value="Unassembled WGS sequence"/>
</dbReference>
<dbReference type="InterPro" id="IPR000994">
    <property type="entry name" value="Pept_M24"/>
</dbReference>
<evidence type="ECO:0000259" key="6">
    <source>
        <dbReference type="Pfam" id="PF00557"/>
    </source>
</evidence>
<dbReference type="Pfam" id="PF01321">
    <property type="entry name" value="Creatinase_N"/>
    <property type="match status" value="1"/>
</dbReference>
<dbReference type="InterPro" id="IPR001131">
    <property type="entry name" value="Peptidase_M24B_aminopep-P_CS"/>
</dbReference>
<dbReference type="Gene3D" id="3.90.230.10">
    <property type="entry name" value="Creatinase/methionine aminopeptidase superfamily"/>
    <property type="match status" value="1"/>
</dbReference>
<evidence type="ECO:0000313" key="8">
    <source>
        <dbReference type="EMBL" id="TLD82496.1"/>
    </source>
</evidence>
<keyword evidence="2 5" id="KW-0479">Metal-binding</keyword>
<feature type="domain" description="Creatinase N-terminal" evidence="7">
    <location>
        <begin position="6"/>
        <end position="113"/>
    </location>
</feature>
<proteinExistence type="inferred from homology"/>
<evidence type="ECO:0000256" key="2">
    <source>
        <dbReference type="ARBA" id="ARBA00022723"/>
    </source>
</evidence>
<dbReference type="SUPFAM" id="SSF55920">
    <property type="entry name" value="Creatinase/aminopeptidase"/>
    <property type="match status" value="1"/>
</dbReference>
<dbReference type="Gene3D" id="3.40.350.10">
    <property type="entry name" value="Creatinase/prolidase N-terminal domain"/>
    <property type="match status" value="1"/>
</dbReference>
<evidence type="ECO:0000256" key="1">
    <source>
        <dbReference type="ARBA" id="ARBA00022670"/>
    </source>
</evidence>
<dbReference type="AlphaFoldDB" id="A0A4U8S9A9"/>
<accession>A0A4U8S9A9</accession>
<evidence type="ECO:0000256" key="4">
    <source>
        <dbReference type="ARBA" id="ARBA00023049"/>
    </source>
</evidence>
<evidence type="ECO:0000259" key="7">
    <source>
        <dbReference type="Pfam" id="PF01321"/>
    </source>
</evidence>
<dbReference type="InterPro" id="IPR000587">
    <property type="entry name" value="Creatinase_N"/>
</dbReference>
<protein>
    <submittedName>
        <fullName evidence="8">M24 family metallopeptidase</fullName>
    </submittedName>
</protein>
<dbReference type="GO" id="GO:0008237">
    <property type="term" value="F:metallopeptidase activity"/>
    <property type="evidence" value="ECO:0007669"/>
    <property type="project" value="UniProtKB-KW"/>
</dbReference>
<dbReference type="PROSITE" id="PS00491">
    <property type="entry name" value="PROLINE_PEPTIDASE"/>
    <property type="match status" value="1"/>
</dbReference>
<dbReference type="PANTHER" id="PTHR46112">
    <property type="entry name" value="AMINOPEPTIDASE"/>
    <property type="match status" value="1"/>
</dbReference>
<comment type="caution">
    <text evidence="8">The sequence shown here is derived from an EMBL/GenBank/DDBJ whole genome shotgun (WGS) entry which is preliminary data.</text>
</comment>
<dbReference type="InterPro" id="IPR050659">
    <property type="entry name" value="Peptidase_M24B"/>
</dbReference>
<dbReference type="OrthoDB" id="9806388at2"/>
<gene>
    <name evidence="8" type="ORF">LS81_007835</name>
</gene>
<dbReference type="InterPro" id="IPR029149">
    <property type="entry name" value="Creatin/AminoP/Spt16_N"/>
</dbReference>
<evidence type="ECO:0000256" key="5">
    <source>
        <dbReference type="RuleBase" id="RU000590"/>
    </source>
</evidence>
<sequence>MEIKDFITRDESAMYYLCGYSADNAILMRFGSEFKFITDARYSTEAHELCKKNIALDIIESNDLLAEAKKQIAQHNIKSLCFDPMRMCVEEYHILKDIVSLIPTPNFTQIMRMQKTDDEINILQQAQLLNLQAIHTFGQYVSDQGKGKSEKYLWYKIADTLSNCGQYPLSFDPIVGIEGNAAKPHALPSDTTFLQNGDTLLLDCGLKYKRYCADCTRTALFFNNSIMFEKEQDFTILDTTASKQALSAYEKQKIYDLVKKAQMTTIENLRAGMSGKEIDSIARNIIEAGGYGKYFTHSTGHGIGLDIHEMPFISRRSETIIEDGMVFSIEPGIYIPQTFGVRIEDLVVVKQGKAIVLN</sequence>
<keyword evidence="1" id="KW-0645">Protease</keyword>
<name>A0A4U8S9A9_9HELI</name>
<dbReference type="Pfam" id="PF00557">
    <property type="entry name" value="Peptidase_M24"/>
    <property type="match status" value="1"/>
</dbReference>
<dbReference type="EMBL" id="JRPL02000020">
    <property type="protein sequence ID" value="TLD82496.1"/>
    <property type="molecule type" value="Genomic_DNA"/>
</dbReference>